<dbReference type="Proteomes" id="UP001150830">
    <property type="component" value="Unassembled WGS sequence"/>
</dbReference>
<dbReference type="InterPro" id="IPR049712">
    <property type="entry name" value="Poly_export"/>
</dbReference>
<evidence type="ECO:0000256" key="2">
    <source>
        <dbReference type="SAM" id="SignalP"/>
    </source>
</evidence>
<dbReference type="Gene3D" id="3.30.1950.10">
    <property type="entry name" value="wza like domain"/>
    <property type="match status" value="1"/>
</dbReference>
<gene>
    <name evidence="5" type="ORF">OUO13_17415</name>
</gene>
<protein>
    <submittedName>
        <fullName evidence="5">Polysaccharide export protein</fullName>
    </submittedName>
</protein>
<dbReference type="EMBL" id="JAPNOA010000058">
    <property type="protein sequence ID" value="MCY0966960.1"/>
    <property type="molecule type" value="Genomic_DNA"/>
</dbReference>
<dbReference type="Pfam" id="PF02563">
    <property type="entry name" value="Poly_export"/>
    <property type="match status" value="1"/>
</dbReference>
<evidence type="ECO:0000313" key="5">
    <source>
        <dbReference type="EMBL" id="MCY0966960.1"/>
    </source>
</evidence>
<dbReference type="Gene3D" id="3.10.560.10">
    <property type="entry name" value="Outer membrane lipoprotein wza domain like"/>
    <property type="match status" value="1"/>
</dbReference>
<comment type="caution">
    <text evidence="5">The sequence shown here is derived from an EMBL/GenBank/DDBJ whole genome shotgun (WGS) entry which is preliminary data.</text>
</comment>
<evidence type="ECO:0000256" key="1">
    <source>
        <dbReference type="ARBA" id="ARBA00022729"/>
    </source>
</evidence>
<dbReference type="AlphaFoldDB" id="A0A9X3EGV6"/>
<dbReference type="InterPro" id="IPR019554">
    <property type="entry name" value="Soluble_ligand-bd"/>
</dbReference>
<keyword evidence="1 2" id="KW-0732">Signal</keyword>
<feature type="chain" id="PRO_5040741936" evidence="2">
    <location>
        <begin position="23"/>
        <end position="181"/>
    </location>
</feature>
<feature type="domain" description="Soluble ligand binding" evidence="4">
    <location>
        <begin position="103"/>
        <end position="149"/>
    </location>
</feature>
<dbReference type="GO" id="GO:0015159">
    <property type="term" value="F:polysaccharide transmembrane transporter activity"/>
    <property type="evidence" value="ECO:0007669"/>
    <property type="project" value="InterPro"/>
</dbReference>
<keyword evidence="6" id="KW-1185">Reference proteome</keyword>
<dbReference type="PANTHER" id="PTHR33619:SF3">
    <property type="entry name" value="POLYSACCHARIDE EXPORT PROTEIN GFCE-RELATED"/>
    <property type="match status" value="1"/>
</dbReference>
<sequence length="181" mass="19660">MLRLVNLLVVLMCSVLSFSAIAASEQYRLGAGDLIQISVYDEPDLSQEVRIGLSGSISYPLLGDIQVSGLSPKDLEDKLTSRLKGPYLLNPSVTVSIVEYRPFYVTGEVEKPGSYAFHPGLTVDKAISIAGGFTERASKSKIYVIHDAASDKSGRGEARNQVKIYDVVQPGDVITVEQSFF</sequence>
<proteinExistence type="predicted"/>
<name>A0A9X3EGV6_9GAMM</name>
<dbReference type="InterPro" id="IPR003715">
    <property type="entry name" value="Poly_export_N"/>
</dbReference>
<feature type="signal peptide" evidence="2">
    <location>
        <begin position="1"/>
        <end position="22"/>
    </location>
</feature>
<dbReference type="Pfam" id="PF10531">
    <property type="entry name" value="SLBB"/>
    <property type="match status" value="1"/>
</dbReference>
<evidence type="ECO:0000259" key="3">
    <source>
        <dbReference type="Pfam" id="PF02563"/>
    </source>
</evidence>
<dbReference type="RefSeq" id="WP_283175167.1">
    <property type="nucleotide sequence ID" value="NZ_JAPNOA010000058.1"/>
</dbReference>
<evidence type="ECO:0000259" key="4">
    <source>
        <dbReference type="Pfam" id="PF10531"/>
    </source>
</evidence>
<reference evidence="5" key="1">
    <citation type="submission" date="2022-11" db="EMBL/GenBank/DDBJ databases">
        <title>Parathalassolutuus dongxingensis gen. nov., sp. nov., a novel member of family Oceanospirillaceae isolated from a coastal shrimp pond in Guangxi, China.</title>
        <authorList>
            <person name="Chen H."/>
        </authorList>
    </citation>
    <scope>NUCLEOTIDE SEQUENCE</scope>
    <source>
        <strain evidence="5">G-43</strain>
    </source>
</reference>
<evidence type="ECO:0000313" key="6">
    <source>
        <dbReference type="Proteomes" id="UP001150830"/>
    </source>
</evidence>
<organism evidence="5 6">
    <name type="scientific">Parathalassolituus penaei</name>
    <dbReference type="NCBI Taxonomy" id="2997323"/>
    <lineage>
        <taxon>Bacteria</taxon>
        <taxon>Pseudomonadati</taxon>
        <taxon>Pseudomonadota</taxon>
        <taxon>Gammaproteobacteria</taxon>
        <taxon>Oceanospirillales</taxon>
        <taxon>Oceanospirillaceae</taxon>
        <taxon>Parathalassolituus</taxon>
    </lineage>
</organism>
<dbReference type="PANTHER" id="PTHR33619">
    <property type="entry name" value="POLYSACCHARIDE EXPORT PROTEIN GFCE-RELATED"/>
    <property type="match status" value="1"/>
</dbReference>
<feature type="domain" description="Polysaccharide export protein N-terminal" evidence="3">
    <location>
        <begin position="23"/>
        <end position="97"/>
    </location>
</feature>
<accession>A0A9X3EGV6</accession>